<evidence type="ECO:0000256" key="1">
    <source>
        <dbReference type="ARBA" id="ARBA00001936"/>
    </source>
</evidence>
<evidence type="ECO:0000256" key="2">
    <source>
        <dbReference type="ARBA" id="ARBA00004123"/>
    </source>
</evidence>
<evidence type="ECO:0000256" key="8">
    <source>
        <dbReference type="ARBA" id="ARBA00022840"/>
    </source>
</evidence>
<dbReference type="Gene3D" id="3.30.460.10">
    <property type="entry name" value="Beta Polymerase, domain 2"/>
    <property type="match status" value="1"/>
</dbReference>
<keyword evidence="9 13" id="KW-0460">Magnesium</keyword>
<dbReference type="Pfam" id="PF04928">
    <property type="entry name" value="PAP_central"/>
    <property type="match status" value="1"/>
</dbReference>
<evidence type="ECO:0000256" key="7">
    <source>
        <dbReference type="ARBA" id="ARBA00022741"/>
    </source>
</evidence>
<dbReference type="FunFam" id="1.10.1410.10:FF:000001">
    <property type="entry name" value="Putative poly(A) polymerase gamma"/>
    <property type="match status" value="1"/>
</dbReference>
<evidence type="ECO:0000256" key="6">
    <source>
        <dbReference type="ARBA" id="ARBA00022723"/>
    </source>
</evidence>
<feature type="binding site" evidence="13">
    <location>
        <position position="167"/>
    </location>
    <ligand>
        <name>Mg(2+)</name>
        <dbReference type="ChEBI" id="CHEBI:18420"/>
        <label>2</label>
        <note>catalytic</note>
    </ligand>
</feature>
<dbReference type="AlphaFoldDB" id="A0A836C8Y5"/>
<dbReference type="GO" id="GO:0005524">
    <property type="term" value="F:ATP binding"/>
    <property type="evidence" value="ECO:0007669"/>
    <property type="project" value="UniProtKB-UniRule"/>
</dbReference>
<keyword evidence="7 11" id="KW-0547">Nucleotide-binding</keyword>
<comment type="caution">
    <text evidence="18">The sequence shown here is derived from an EMBL/GenBank/DDBJ whole genome shotgun (WGS) entry which is preliminary data.</text>
</comment>
<feature type="binding site" evidence="12">
    <location>
        <begin position="112"/>
        <end position="114"/>
    </location>
    <ligand>
        <name>ATP</name>
        <dbReference type="ChEBI" id="CHEBI:30616"/>
    </ligand>
</feature>
<feature type="region of interest" description="Disordered" evidence="14">
    <location>
        <begin position="1"/>
        <end position="33"/>
    </location>
</feature>
<feature type="binding site" evidence="12">
    <location>
        <position position="237"/>
    </location>
    <ligand>
        <name>ATP</name>
        <dbReference type="ChEBI" id="CHEBI:30616"/>
    </ligand>
</feature>
<keyword evidence="19" id="KW-1185">Reference proteome</keyword>
<dbReference type="EC" id="2.7.7.19" evidence="11"/>
<evidence type="ECO:0000256" key="14">
    <source>
        <dbReference type="SAM" id="MobiDB-lite"/>
    </source>
</evidence>
<feature type="binding site" evidence="12">
    <location>
        <begin position="99"/>
        <end position="101"/>
    </location>
    <ligand>
        <name>ATP</name>
        <dbReference type="ChEBI" id="CHEBI:30616"/>
    </ligand>
</feature>
<keyword evidence="6 13" id="KW-0479">Metal-binding</keyword>
<feature type="domain" description="Poly(A) polymerase central" evidence="16">
    <location>
        <begin position="219"/>
        <end position="367"/>
    </location>
</feature>
<feature type="binding site" evidence="12">
    <location>
        <begin position="246"/>
        <end position="247"/>
    </location>
    <ligand>
        <name>ATP</name>
        <dbReference type="ChEBI" id="CHEBI:30616"/>
    </ligand>
</feature>
<dbReference type="SUPFAM" id="SSF81631">
    <property type="entry name" value="PAP/OAS1 substrate-binding domain"/>
    <property type="match status" value="1"/>
</dbReference>
<dbReference type="FunFam" id="3.30.460.10:FF:000027">
    <property type="entry name" value="Poly(A) polymerase PAP"/>
    <property type="match status" value="1"/>
</dbReference>
<dbReference type="GO" id="GO:0003723">
    <property type="term" value="F:RNA binding"/>
    <property type="evidence" value="ECO:0007669"/>
    <property type="project" value="UniProtKB-UniRule"/>
</dbReference>
<feature type="binding site" evidence="12">
    <location>
        <position position="108"/>
    </location>
    <ligand>
        <name>ATP</name>
        <dbReference type="ChEBI" id="CHEBI:30616"/>
    </ligand>
</feature>
<dbReference type="GO" id="GO:0005634">
    <property type="term" value="C:nucleus"/>
    <property type="evidence" value="ECO:0007669"/>
    <property type="project" value="UniProtKB-SubCell"/>
</dbReference>
<comment type="cofactor">
    <cofactor evidence="1">
        <name>Mn(2+)</name>
        <dbReference type="ChEBI" id="CHEBI:29035"/>
    </cofactor>
</comment>
<keyword evidence="4 11" id="KW-0507">mRNA processing</keyword>
<keyword evidence="8 11" id="KW-0067">ATP-binding</keyword>
<dbReference type="InterPro" id="IPR007010">
    <property type="entry name" value="PolA_pol_RNA-bd_dom"/>
</dbReference>
<dbReference type="InterPro" id="IPR011068">
    <property type="entry name" value="NuclTrfase_I-like_C"/>
</dbReference>
<feature type="binding site" evidence="13">
    <location>
        <position position="112"/>
    </location>
    <ligand>
        <name>Mg(2+)</name>
        <dbReference type="ChEBI" id="CHEBI:18420"/>
        <label>1</label>
        <note>catalytic</note>
    </ligand>
</feature>
<keyword evidence="5 11" id="KW-0808">Transferase</keyword>
<comment type="function">
    <text evidence="11">Polymerase that creates the 3'-poly(A) tail of mRNA's.</text>
</comment>
<dbReference type="GO" id="GO:1990817">
    <property type="term" value="F:poly(A) RNA polymerase activity"/>
    <property type="evidence" value="ECO:0007669"/>
    <property type="project" value="UniProtKB-UniRule"/>
</dbReference>
<dbReference type="PIRSF" id="PIRSF018425">
    <property type="entry name" value="PolyA_polymerase"/>
    <property type="match status" value="1"/>
</dbReference>
<dbReference type="InterPro" id="IPR007012">
    <property type="entry name" value="PolA_pol_cen_dom"/>
</dbReference>
<evidence type="ECO:0000259" key="15">
    <source>
        <dbReference type="Pfam" id="PF04926"/>
    </source>
</evidence>
<feature type="binding site" evidence="13">
    <location>
        <position position="114"/>
    </location>
    <ligand>
        <name>Mg(2+)</name>
        <dbReference type="ChEBI" id="CHEBI:18420"/>
        <label>1</label>
        <note>catalytic</note>
    </ligand>
</feature>
<comment type="catalytic activity">
    <reaction evidence="11">
        <text>RNA(n) + ATP = RNA(n)-3'-adenine ribonucleotide + diphosphate</text>
        <dbReference type="Rhea" id="RHEA:11332"/>
        <dbReference type="Rhea" id="RHEA-COMP:14527"/>
        <dbReference type="Rhea" id="RHEA-COMP:17347"/>
        <dbReference type="ChEBI" id="CHEBI:30616"/>
        <dbReference type="ChEBI" id="CHEBI:33019"/>
        <dbReference type="ChEBI" id="CHEBI:140395"/>
        <dbReference type="ChEBI" id="CHEBI:173115"/>
        <dbReference type="EC" id="2.7.7.19"/>
    </reaction>
</comment>
<dbReference type="GO" id="GO:0031123">
    <property type="term" value="P:RNA 3'-end processing"/>
    <property type="evidence" value="ECO:0007669"/>
    <property type="project" value="InterPro"/>
</dbReference>
<dbReference type="CDD" id="cd05402">
    <property type="entry name" value="NT_PAP_TUTase"/>
    <property type="match status" value="1"/>
</dbReference>
<name>A0A836C8Y5_9STRA</name>
<dbReference type="Proteomes" id="UP000664859">
    <property type="component" value="Unassembled WGS sequence"/>
</dbReference>
<keyword evidence="10 11" id="KW-0539">Nucleus</keyword>
<dbReference type="GO" id="GO:0046872">
    <property type="term" value="F:metal ion binding"/>
    <property type="evidence" value="ECO:0007669"/>
    <property type="project" value="UniProtKB-KW"/>
</dbReference>
<dbReference type="PANTHER" id="PTHR10682:SF10">
    <property type="entry name" value="POLYNUCLEOTIDE ADENYLYLTRANSFERASE"/>
    <property type="match status" value="1"/>
</dbReference>
<evidence type="ECO:0000256" key="3">
    <source>
        <dbReference type="ARBA" id="ARBA00010912"/>
    </source>
</evidence>
<feature type="domain" description="Poly(A) polymerase RNA-binding" evidence="15">
    <location>
        <begin position="370"/>
        <end position="423"/>
    </location>
</feature>
<dbReference type="PANTHER" id="PTHR10682">
    <property type="entry name" value="POLY A POLYMERASE"/>
    <property type="match status" value="1"/>
</dbReference>
<proteinExistence type="inferred from homology"/>
<organism evidence="18 19">
    <name type="scientific">Tribonema minus</name>
    <dbReference type="NCBI Taxonomy" id="303371"/>
    <lineage>
        <taxon>Eukaryota</taxon>
        <taxon>Sar</taxon>
        <taxon>Stramenopiles</taxon>
        <taxon>Ochrophyta</taxon>
        <taxon>PX clade</taxon>
        <taxon>Xanthophyceae</taxon>
        <taxon>Tribonematales</taxon>
        <taxon>Tribonemataceae</taxon>
        <taxon>Tribonema</taxon>
    </lineage>
</organism>
<evidence type="ECO:0000256" key="11">
    <source>
        <dbReference type="PIRNR" id="PIRNR018425"/>
    </source>
</evidence>
<dbReference type="SUPFAM" id="SSF81301">
    <property type="entry name" value="Nucleotidyltransferase"/>
    <property type="match status" value="1"/>
</dbReference>
<evidence type="ECO:0000313" key="18">
    <source>
        <dbReference type="EMBL" id="KAG5177475.1"/>
    </source>
</evidence>
<dbReference type="GO" id="GO:0006397">
    <property type="term" value="P:mRNA processing"/>
    <property type="evidence" value="ECO:0007669"/>
    <property type="project" value="UniProtKB-KW"/>
</dbReference>
<evidence type="ECO:0000256" key="12">
    <source>
        <dbReference type="PIRSR" id="PIRSR018425-1"/>
    </source>
</evidence>
<evidence type="ECO:0000256" key="13">
    <source>
        <dbReference type="PIRSR" id="PIRSR018425-2"/>
    </source>
</evidence>
<dbReference type="Pfam" id="PF04926">
    <property type="entry name" value="PAP_RNA-bind"/>
    <property type="match status" value="1"/>
</dbReference>
<sequence length="450" mass="51003">MSPPAASAPAASAGQPPKQLGISPPFSTASPKSWDLESTAQLEQVLQACGCFETAEQKARRESVIADLEAMAQQWSKDLGRSRGIEEQAVQSVATLRTFGSYRLGVNTPDADIDCLLLCPRHCAREDFFNSFCRDYLATRDDVSEVFPVPEAYTPVMKFKMRDVPVDMLFCSLQHAQLPRPLDVQEDRHLRDLDAEGVRSLNGVRVAELILQLVPNQTTFRTALRAIKEWARRRGIYSNVLGCLGGVNWAILVAFVCQKYPNAAPSTLLHRLFRLYFKWSWPMPILITPTREEPAEGCTPHAVWNPKVDLRDRAHLMPIVTPAYPAMNSSYNVGEPQLRLLKEEIARGLELTEKIQEERSHWAELFEPSDFFYRFQHYVQVDVLADNPEDHRRWFGWIESRLRHLTLALERPPQLLAHPYANTIFQRVAAASGPPQLCTSFFIGLSFPCE</sequence>
<dbReference type="OrthoDB" id="412748at2759"/>
<dbReference type="Pfam" id="PF20750">
    <property type="entry name" value="PAP_NTPase"/>
    <property type="match status" value="1"/>
</dbReference>
<feature type="domain" description="Poly(A) polymerase nucleotidyltransferase" evidence="17">
    <location>
        <begin position="21"/>
        <end position="214"/>
    </location>
</feature>
<evidence type="ECO:0000256" key="5">
    <source>
        <dbReference type="ARBA" id="ARBA00022679"/>
    </source>
</evidence>
<feature type="compositionally biased region" description="Low complexity" evidence="14">
    <location>
        <begin position="1"/>
        <end position="13"/>
    </location>
</feature>
<gene>
    <name evidence="18" type="ORF">JKP88DRAFT_196477</name>
</gene>
<dbReference type="SUPFAM" id="SSF55003">
    <property type="entry name" value="PAP/Archaeal CCA-adding enzyme, C-terminal domain"/>
    <property type="match status" value="1"/>
</dbReference>
<feature type="binding site" evidence="13">
    <location>
        <position position="114"/>
    </location>
    <ligand>
        <name>Mg(2+)</name>
        <dbReference type="ChEBI" id="CHEBI:18420"/>
        <label>2</label>
        <note>catalytic</note>
    </ligand>
</feature>
<dbReference type="EMBL" id="JAFCMP010000525">
    <property type="protein sequence ID" value="KAG5177475.1"/>
    <property type="molecule type" value="Genomic_DNA"/>
</dbReference>
<evidence type="ECO:0000313" key="19">
    <source>
        <dbReference type="Proteomes" id="UP000664859"/>
    </source>
</evidence>
<dbReference type="InterPro" id="IPR014492">
    <property type="entry name" value="PolyA_polymerase"/>
</dbReference>
<comment type="similarity">
    <text evidence="3 11">Belongs to the poly(A) polymerase family.</text>
</comment>
<evidence type="ECO:0000256" key="4">
    <source>
        <dbReference type="ARBA" id="ARBA00022664"/>
    </source>
</evidence>
<feature type="binding site" evidence="13">
    <location>
        <position position="112"/>
    </location>
    <ligand>
        <name>Mg(2+)</name>
        <dbReference type="ChEBI" id="CHEBI:18420"/>
        <label>2</label>
        <note>catalytic</note>
    </ligand>
</feature>
<dbReference type="Gene3D" id="3.30.70.590">
    <property type="entry name" value="Poly(A) polymerase predicted RNA binding domain"/>
    <property type="match status" value="1"/>
</dbReference>
<protein>
    <recommendedName>
        <fullName evidence="11">Poly(A) polymerase</fullName>
        <ecNumber evidence="11">2.7.7.19</ecNumber>
    </recommendedName>
</protein>
<comment type="subcellular location">
    <subcellularLocation>
        <location evidence="2 11">Nucleus</location>
    </subcellularLocation>
</comment>
<evidence type="ECO:0000259" key="17">
    <source>
        <dbReference type="Pfam" id="PF20750"/>
    </source>
</evidence>
<evidence type="ECO:0000256" key="9">
    <source>
        <dbReference type="ARBA" id="ARBA00022842"/>
    </source>
</evidence>
<dbReference type="InterPro" id="IPR048840">
    <property type="entry name" value="PolA_pol_NTPase"/>
</dbReference>
<dbReference type="Gene3D" id="1.10.1410.10">
    <property type="match status" value="1"/>
</dbReference>
<dbReference type="InterPro" id="IPR043519">
    <property type="entry name" value="NT_sf"/>
</dbReference>
<reference evidence="18" key="1">
    <citation type="submission" date="2021-02" db="EMBL/GenBank/DDBJ databases">
        <title>First Annotated Genome of the Yellow-green Alga Tribonema minus.</title>
        <authorList>
            <person name="Mahan K.M."/>
        </authorList>
    </citation>
    <scope>NUCLEOTIDE SEQUENCE</scope>
    <source>
        <strain evidence="18">UTEX B ZZ1240</strain>
    </source>
</reference>
<evidence type="ECO:0000256" key="10">
    <source>
        <dbReference type="ARBA" id="ARBA00023242"/>
    </source>
</evidence>
<accession>A0A836C8Y5</accession>
<feature type="binding site" evidence="12">
    <location>
        <position position="167"/>
    </location>
    <ligand>
        <name>ATP</name>
        <dbReference type="ChEBI" id="CHEBI:30616"/>
    </ligand>
</feature>
<evidence type="ECO:0000259" key="16">
    <source>
        <dbReference type="Pfam" id="PF04928"/>
    </source>
</evidence>
<comment type="cofactor">
    <cofactor evidence="13">
        <name>Mg(2+)</name>
        <dbReference type="ChEBI" id="CHEBI:18420"/>
    </cofactor>
    <text evidence="13">Binds 2 magnesium ions. Also active with manganese.</text>
</comment>
<feature type="binding site" evidence="12">
    <location>
        <position position="228"/>
    </location>
    <ligand>
        <name>ATP</name>
        <dbReference type="ChEBI" id="CHEBI:30616"/>
    </ligand>
</feature>